<comment type="caution">
    <text evidence="2">The sequence shown here is derived from an EMBL/GenBank/DDBJ whole genome shotgun (WGS) entry which is preliminary data.</text>
</comment>
<accession>A0A371HLA2</accession>
<dbReference type="EMBL" id="QJKJ01002272">
    <property type="protein sequence ID" value="RDY03573.1"/>
    <property type="molecule type" value="Genomic_DNA"/>
</dbReference>
<feature type="non-terminal residue" evidence="2">
    <location>
        <position position="1"/>
    </location>
</feature>
<evidence type="ECO:0000256" key="1">
    <source>
        <dbReference type="SAM" id="MobiDB-lite"/>
    </source>
</evidence>
<proteinExistence type="predicted"/>
<name>A0A371HLA2_MUCPR</name>
<sequence>MLQEDETVNSTCSKDKSSSIRDSNMSTEYSLDDEGDLLMRCLMNVQVGEDGGISVNVASSRLVDKLKLPTLAHPRPYMLQRQIIIHKRLKHVH</sequence>
<gene>
    <name evidence="2" type="ORF">CR513_12839</name>
</gene>
<organism evidence="2 3">
    <name type="scientific">Mucuna pruriens</name>
    <name type="common">Velvet bean</name>
    <name type="synonym">Dolichos pruriens</name>
    <dbReference type="NCBI Taxonomy" id="157652"/>
    <lineage>
        <taxon>Eukaryota</taxon>
        <taxon>Viridiplantae</taxon>
        <taxon>Streptophyta</taxon>
        <taxon>Embryophyta</taxon>
        <taxon>Tracheophyta</taxon>
        <taxon>Spermatophyta</taxon>
        <taxon>Magnoliopsida</taxon>
        <taxon>eudicotyledons</taxon>
        <taxon>Gunneridae</taxon>
        <taxon>Pentapetalae</taxon>
        <taxon>rosids</taxon>
        <taxon>fabids</taxon>
        <taxon>Fabales</taxon>
        <taxon>Fabaceae</taxon>
        <taxon>Papilionoideae</taxon>
        <taxon>50 kb inversion clade</taxon>
        <taxon>NPAAA clade</taxon>
        <taxon>indigoferoid/millettioid clade</taxon>
        <taxon>Phaseoleae</taxon>
        <taxon>Mucuna</taxon>
    </lineage>
</organism>
<reference evidence="2" key="1">
    <citation type="submission" date="2018-05" db="EMBL/GenBank/DDBJ databases">
        <title>Draft genome of Mucuna pruriens seed.</title>
        <authorList>
            <person name="Nnadi N.E."/>
            <person name="Vos R."/>
            <person name="Hasami M.H."/>
            <person name="Devisetty U.K."/>
            <person name="Aguiy J.C."/>
        </authorList>
    </citation>
    <scope>NUCLEOTIDE SEQUENCE [LARGE SCALE GENOMIC DNA]</scope>
    <source>
        <strain evidence="2">JCA_2017</strain>
    </source>
</reference>
<protein>
    <submittedName>
        <fullName evidence="2">Uncharacterized protein</fullName>
    </submittedName>
</protein>
<dbReference type="Proteomes" id="UP000257109">
    <property type="component" value="Unassembled WGS sequence"/>
</dbReference>
<keyword evidence="3" id="KW-1185">Reference proteome</keyword>
<evidence type="ECO:0000313" key="2">
    <source>
        <dbReference type="EMBL" id="RDY03573.1"/>
    </source>
</evidence>
<feature type="region of interest" description="Disordered" evidence="1">
    <location>
        <begin position="1"/>
        <end position="28"/>
    </location>
</feature>
<evidence type="ECO:0000313" key="3">
    <source>
        <dbReference type="Proteomes" id="UP000257109"/>
    </source>
</evidence>
<dbReference type="AlphaFoldDB" id="A0A371HLA2"/>